<dbReference type="KEGG" id="blau:DQQ01_13850"/>
<keyword evidence="2" id="KW-1185">Reference proteome</keyword>
<organism evidence="1 2">
    <name type="scientific">Blautia argi</name>
    <dbReference type="NCBI Taxonomy" id="1912897"/>
    <lineage>
        <taxon>Bacteria</taxon>
        <taxon>Bacillati</taxon>
        <taxon>Bacillota</taxon>
        <taxon>Clostridia</taxon>
        <taxon>Lachnospirales</taxon>
        <taxon>Lachnospiraceae</taxon>
        <taxon>Blautia</taxon>
    </lineage>
</organism>
<proteinExistence type="predicted"/>
<protein>
    <submittedName>
        <fullName evidence="1">Uncharacterized protein</fullName>
    </submittedName>
</protein>
<dbReference type="Proteomes" id="UP000250003">
    <property type="component" value="Chromosome"/>
</dbReference>
<evidence type="ECO:0000313" key="1">
    <source>
        <dbReference type="EMBL" id="AWY99032.1"/>
    </source>
</evidence>
<dbReference type="RefSeq" id="WP_111920492.1">
    <property type="nucleotide sequence ID" value="NZ_CP030280.1"/>
</dbReference>
<reference evidence="2" key="1">
    <citation type="submission" date="2018-06" db="EMBL/GenBank/DDBJ databases">
        <title>Description of Blautia argi sp. nov., a new anaerobic isolated from dog feces.</title>
        <authorList>
            <person name="Chang Y.-H."/>
            <person name="Paek J."/>
            <person name="Shin Y."/>
        </authorList>
    </citation>
    <scope>NUCLEOTIDE SEQUENCE [LARGE SCALE GENOMIC DNA]</scope>
    <source>
        <strain evidence="2">KCTC 15426</strain>
    </source>
</reference>
<accession>A0A2Z4UDD0</accession>
<dbReference type="OrthoDB" id="2217829at2"/>
<dbReference type="EMBL" id="CP030280">
    <property type="protein sequence ID" value="AWY99032.1"/>
    <property type="molecule type" value="Genomic_DNA"/>
</dbReference>
<evidence type="ECO:0000313" key="2">
    <source>
        <dbReference type="Proteomes" id="UP000250003"/>
    </source>
</evidence>
<dbReference type="AlphaFoldDB" id="A0A2Z4UDD0"/>
<sequence>MNSEDVIKYSKRNNRIHNSVDRTDFVCLEINIQRESRWLKRVCSYAQKIAPNLNVGQANSSEVRSISIVEIDNLSGLIAEYACEEVLKWRYGKELIIKPKNNTSHNQIDLKLYNGKTIEVRSSCVRNGIDFAIFSKNIKTFDEQYFDVIGPYSNEYKKCEFFKDYYMRVLYECDKRNFLDLLKKPVVRLFITGGATKKMMNDSQYYQIKHLMPAGGQVKVESDYRVIPLAKSLDINEFFSILERENEKLVVVHS</sequence>
<name>A0A2Z4UDD0_9FIRM</name>
<gene>
    <name evidence="1" type="ORF">DQQ01_13850</name>
</gene>